<name>A0ABY9N961_9PSED</name>
<dbReference type="Pfam" id="PF06906">
    <property type="entry name" value="DUF1272"/>
    <property type="match status" value="1"/>
</dbReference>
<dbReference type="InterPro" id="IPR010696">
    <property type="entry name" value="DUF1272"/>
</dbReference>
<protein>
    <submittedName>
        <fullName evidence="1">DUF1272 domain-containing protein</fullName>
    </submittedName>
</protein>
<reference evidence="1 2" key="1">
    <citation type="journal article" date="2023" name="Access Microbiol">
        <title>The genome of a steinernematid-associated Pseudomonas piscis bacterium encodes the biosynthesis of insect toxins.</title>
        <authorList>
            <person name="Awori R.M."/>
            <person name="Hendre P."/>
            <person name="Amugune N.O."/>
        </authorList>
    </citation>
    <scope>NUCLEOTIDE SEQUENCE [LARGE SCALE GENOMIC DNA]</scope>
    <source>
        <strain evidence="1 2">75</strain>
    </source>
</reference>
<dbReference type="RefSeq" id="WP_085597635.1">
    <property type="nucleotide sequence ID" value="NZ_CP133164.1"/>
</dbReference>
<proteinExistence type="predicted"/>
<keyword evidence="2" id="KW-1185">Reference proteome</keyword>
<evidence type="ECO:0000313" key="2">
    <source>
        <dbReference type="Proteomes" id="UP001237292"/>
    </source>
</evidence>
<dbReference type="Proteomes" id="UP001237292">
    <property type="component" value="Chromosome"/>
</dbReference>
<accession>A0ABY9N961</accession>
<dbReference type="EMBL" id="CP133164">
    <property type="protein sequence ID" value="WMN14871.1"/>
    <property type="molecule type" value="Genomic_DNA"/>
</dbReference>
<gene>
    <name evidence="1" type="ORF">QL104_15955</name>
</gene>
<organism evidence="1 2">
    <name type="scientific">Pseudomonas piscis</name>
    <dbReference type="NCBI Taxonomy" id="2614538"/>
    <lineage>
        <taxon>Bacteria</taxon>
        <taxon>Pseudomonadati</taxon>
        <taxon>Pseudomonadota</taxon>
        <taxon>Gammaproteobacteria</taxon>
        <taxon>Pseudomonadales</taxon>
        <taxon>Pseudomonadaceae</taxon>
        <taxon>Pseudomonas</taxon>
    </lineage>
</organism>
<evidence type="ECO:0000313" key="1">
    <source>
        <dbReference type="EMBL" id="WMN14871.1"/>
    </source>
</evidence>
<sequence>MLKMKTRCQACASALSDSGGAYICSYECTFCEPCAVRLAYCCPNCAGNLVQRPLRTRKPTRVLVDRLFKRGVRT</sequence>